<evidence type="ECO:0000313" key="1">
    <source>
        <dbReference type="EMBL" id="MBX64291.1"/>
    </source>
</evidence>
<dbReference type="AlphaFoldDB" id="A0A2P2QBC5"/>
<organism evidence="1">
    <name type="scientific">Rhizophora mucronata</name>
    <name type="common">Asiatic mangrove</name>
    <dbReference type="NCBI Taxonomy" id="61149"/>
    <lineage>
        <taxon>Eukaryota</taxon>
        <taxon>Viridiplantae</taxon>
        <taxon>Streptophyta</taxon>
        <taxon>Embryophyta</taxon>
        <taxon>Tracheophyta</taxon>
        <taxon>Spermatophyta</taxon>
        <taxon>Magnoliopsida</taxon>
        <taxon>eudicotyledons</taxon>
        <taxon>Gunneridae</taxon>
        <taxon>Pentapetalae</taxon>
        <taxon>rosids</taxon>
        <taxon>fabids</taxon>
        <taxon>Malpighiales</taxon>
        <taxon>Rhizophoraceae</taxon>
        <taxon>Rhizophora</taxon>
    </lineage>
</organism>
<accession>A0A2P2QBC5</accession>
<protein>
    <submittedName>
        <fullName evidence="1">Uncharacterized protein</fullName>
    </submittedName>
</protein>
<reference evidence="1" key="1">
    <citation type="submission" date="2018-02" db="EMBL/GenBank/DDBJ databases">
        <title>Rhizophora mucronata_Transcriptome.</title>
        <authorList>
            <person name="Meera S.P."/>
            <person name="Sreeshan A."/>
            <person name="Augustine A."/>
        </authorList>
    </citation>
    <scope>NUCLEOTIDE SEQUENCE</scope>
    <source>
        <tissue evidence="1">Leaf</tissue>
    </source>
</reference>
<dbReference type="EMBL" id="GGEC01083807">
    <property type="protein sequence ID" value="MBX64291.1"/>
    <property type="molecule type" value="Transcribed_RNA"/>
</dbReference>
<proteinExistence type="predicted"/>
<name>A0A2P2QBC5_RHIMU</name>
<sequence>MSSVALMHGHKVSFDCGKHCQDGQMLGNSVPVQY</sequence>